<organism evidence="2 3">
    <name type="scientific">Nitratiruptor tergarcus DSM 16512</name>
    <dbReference type="NCBI Taxonomy" id="1069081"/>
    <lineage>
        <taxon>Bacteria</taxon>
        <taxon>Pseudomonadati</taxon>
        <taxon>Campylobacterota</taxon>
        <taxon>Epsilonproteobacteria</taxon>
        <taxon>Nautiliales</taxon>
        <taxon>Nitratiruptoraceae</taxon>
        <taxon>Nitratiruptor</taxon>
    </lineage>
</organism>
<gene>
    <name evidence="2" type="ORF">SAMN05660197_0335</name>
</gene>
<evidence type="ECO:0000313" key="3">
    <source>
        <dbReference type="Proteomes" id="UP000192602"/>
    </source>
</evidence>
<accession>A0A1W1WQJ5</accession>
<dbReference type="STRING" id="1069081.SAMN05660197_0335"/>
<proteinExistence type="predicted"/>
<keyword evidence="3" id="KW-1185">Reference proteome</keyword>
<reference evidence="3" key="1">
    <citation type="submission" date="2017-04" db="EMBL/GenBank/DDBJ databases">
        <authorList>
            <person name="Varghese N."/>
            <person name="Submissions S."/>
        </authorList>
    </citation>
    <scope>NUCLEOTIDE SEQUENCE [LARGE SCALE GENOMIC DNA]</scope>
    <source>
        <strain evidence="3">DSM 16512</strain>
    </source>
</reference>
<dbReference type="AlphaFoldDB" id="A0A1W1WQJ5"/>
<sequence>MKFLLPLALSMTLMADFLPTSQSYTPYEDFDAICKSTFGPQATVAQWQDIKKAYKKAEDKKKFLEDLDLKRYDQSYIIENNTTAFFEAGDRHYILTYHNHNLPTNYTYLVHDTIDDHMLDLGSWRDFSYPVLCNVPSKRKGN</sequence>
<name>A0A1W1WQJ5_9BACT</name>
<dbReference type="RefSeq" id="WP_084274852.1">
    <property type="nucleotide sequence ID" value="NZ_AP026671.1"/>
</dbReference>
<feature type="signal peptide" evidence="1">
    <location>
        <begin position="1"/>
        <end position="15"/>
    </location>
</feature>
<dbReference type="EMBL" id="FWWZ01000001">
    <property type="protein sequence ID" value="SMC08578.1"/>
    <property type="molecule type" value="Genomic_DNA"/>
</dbReference>
<protein>
    <submittedName>
        <fullName evidence="2">Uncharacterized protein</fullName>
    </submittedName>
</protein>
<evidence type="ECO:0000313" key="2">
    <source>
        <dbReference type="EMBL" id="SMC08578.1"/>
    </source>
</evidence>
<feature type="chain" id="PRO_5012370818" evidence="1">
    <location>
        <begin position="16"/>
        <end position="142"/>
    </location>
</feature>
<dbReference type="OrthoDB" id="9985500at2"/>
<dbReference type="Proteomes" id="UP000192602">
    <property type="component" value="Unassembled WGS sequence"/>
</dbReference>
<keyword evidence="1" id="KW-0732">Signal</keyword>
<evidence type="ECO:0000256" key="1">
    <source>
        <dbReference type="SAM" id="SignalP"/>
    </source>
</evidence>